<feature type="coiled-coil region" evidence="1">
    <location>
        <begin position="58"/>
        <end position="85"/>
    </location>
</feature>
<accession>A0A7M1T6W1</accession>
<keyword evidence="2" id="KW-1133">Transmembrane helix</keyword>
<protein>
    <submittedName>
        <fullName evidence="3">Uncharacterized protein</fullName>
    </submittedName>
</protein>
<dbReference type="AlphaFoldDB" id="A0A7M1T6W1"/>
<evidence type="ECO:0000256" key="2">
    <source>
        <dbReference type="SAM" id="Phobius"/>
    </source>
</evidence>
<dbReference type="RefSeq" id="WP_193440596.1">
    <property type="nucleotide sequence ID" value="NZ_CP063145.1"/>
</dbReference>
<sequence length="111" mass="13194">MKKHYRKAIETLNRNPKQFYKISLILIAVSMVLSITQYFLFPESSISMIPKFSNNEKLVNVQQKYEKKEQKMKMITEELQILRDKASKSQLSADDSLRIKYLLQQYESVKK</sequence>
<reference evidence="3 4" key="1">
    <citation type="submission" date="2020-10" db="EMBL/GenBank/DDBJ databases">
        <title>Complete genome of Cruoricapor ignavus strain M1214 isolated from the blood culture of a febrile patient.</title>
        <authorList>
            <person name="Guglielmino C.J.D."/>
        </authorList>
    </citation>
    <scope>NUCLEOTIDE SEQUENCE [LARGE SCALE GENOMIC DNA]</scope>
    <source>
        <strain evidence="3 4">M1214</strain>
    </source>
</reference>
<keyword evidence="1" id="KW-0175">Coiled coil</keyword>
<proteinExistence type="predicted"/>
<gene>
    <name evidence="3" type="ORF">IMZ16_04035</name>
</gene>
<evidence type="ECO:0000313" key="3">
    <source>
        <dbReference type="EMBL" id="QOR74612.1"/>
    </source>
</evidence>
<dbReference type="EMBL" id="CP063145">
    <property type="protein sequence ID" value="QOR74612.1"/>
    <property type="molecule type" value="Genomic_DNA"/>
</dbReference>
<dbReference type="Proteomes" id="UP000593605">
    <property type="component" value="Chromosome"/>
</dbReference>
<name>A0A7M1T6W1_9FLAO</name>
<dbReference type="KEGG" id="civ:IMZ16_04035"/>
<evidence type="ECO:0000256" key="1">
    <source>
        <dbReference type="SAM" id="Coils"/>
    </source>
</evidence>
<keyword evidence="2" id="KW-0812">Transmembrane</keyword>
<feature type="transmembrane region" description="Helical" evidence="2">
    <location>
        <begin position="20"/>
        <end position="41"/>
    </location>
</feature>
<organism evidence="3 4">
    <name type="scientific">Cruoricaptor ignavus</name>
    <dbReference type="NCBI Taxonomy" id="1118202"/>
    <lineage>
        <taxon>Bacteria</taxon>
        <taxon>Pseudomonadati</taxon>
        <taxon>Bacteroidota</taxon>
        <taxon>Flavobacteriia</taxon>
        <taxon>Flavobacteriales</taxon>
        <taxon>Weeksellaceae</taxon>
        <taxon>Cruoricaptor</taxon>
    </lineage>
</organism>
<keyword evidence="2" id="KW-0472">Membrane</keyword>
<evidence type="ECO:0000313" key="4">
    <source>
        <dbReference type="Proteomes" id="UP000593605"/>
    </source>
</evidence>